<dbReference type="EMBL" id="BLLF01000671">
    <property type="protein sequence ID" value="GFH13956.1"/>
    <property type="molecule type" value="Genomic_DNA"/>
</dbReference>
<evidence type="ECO:0000313" key="2">
    <source>
        <dbReference type="EMBL" id="GFH13956.1"/>
    </source>
</evidence>
<proteinExistence type="predicted"/>
<reference evidence="2 3" key="1">
    <citation type="submission" date="2020-02" db="EMBL/GenBank/DDBJ databases">
        <title>Draft genome sequence of Haematococcus lacustris strain NIES-144.</title>
        <authorList>
            <person name="Morimoto D."/>
            <person name="Nakagawa S."/>
            <person name="Yoshida T."/>
            <person name="Sawayama S."/>
        </authorList>
    </citation>
    <scope>NUCLEOTIDE SEQUENCE [LARGE SCALE GENOMIC DNA]</scope>
    <source>
        <strain evidence="2 3">NIES-144</strain>
    </source>
</reference>
<protein>
    <submittedName>
        <fullName evidence="2">Uncharacterized protein</fullName>
    </submittedName>
</protein>
<feature type="region of interest" description="Disordered" evidence="1">
    <location>
        <begin position="1"/>
        <end position="73"/>
    </location>
</feature>
<feature type="compositionally biased region" description="Polar residues" evidence="1">
    <location>
        <begin position="57"/>
        <end position="73"/>
    </location>
</feature>
<dbReference type="Proteomes" id="UP000485058">
    <property type="component" value="Unassembled WGS sequence"/>
</dbReference>
<dbReference type="AlphaFoldDB" id="A0A699Z3V5"/>
<sequence>MPAPRFSRAPSSVCTGFSSRAASGNTHRVQYPAKPRHGMLAEDPKPASTAKQRDATEQASTAADACTENSEQG</sequence>
<gene>
    <name evidence="2" type="ORF">HaLaN_09925</name>
</gene>
<comment type="caution">
    <text evidence="2">The sequence shown here is derived from an EMBL/GenBank/DDBJ whole genome shotgun (WGS) entry which is preliminary data.</text>
</comment>
<organism evidence="2 3">
    <name type="scientific">Haematococcus lacustris</name>
    <name type="common">Green alga</name>
    <name type="synonym">Haematococcus pluvialis</name>
    <dbReference type="NCBI Taxonomy" id="44745"/>
    <lineage>
        <taxon>Eukaryota</taxon>
        <taxon>Viridiplantae</taxon>
        <taxon>Chlorophyta</taxon>
        <taxon>core chlorophytes</taxon>
        <taxon>Chlorophyceae</taxon>
        <taxon>CS clade</taxon>
        <taxon>Chlamydomonadales</taxon>
        <taxon>Haematococcaceae</taxon>
        <taxon>Haematococcus</taxon>
    </lineage>
</organism>
<accession>A0A699Z3V5</accession>
<name>A0A699Z3V5_HAELA</name>
<feature type="compositionally biased region" description="Polar residues" evidence="1">
    <location>
        <begin position="9"/>
        <end position="28"/>
    </location>
</feature>
<keyword evidence="3" id="KW-1185">Reference proteome</keyword>
<evidence type="ECO:0000313" key="3">
    <source>
        <dbReference type="Proteomes" id="UP000485058"/>
    </source>
</evidence>
<feature type="compositionally biased region" description="Basic and acidic residues" evidence="1">
    <location>
        <begin position="39"/>
        <end position="56"/>
    </location>
</feature>
<feature type="non-terminal residue" evidence="2">
    <location>
        <position position="73"/>
    </location>
</feature>
<evidence type="ECO:0000256" key="1">
    <source>
        <dbReference type="SAM" id="MobiDB-lite"/>
    </source>
</evidence>